<reference evidence="6 7" key="1">
    <citation type="submission" date="2020-06" db="EMBL/GenBank/DDBJ databases">
        <authorList>
            <person name="Li R."/>
            <person name="Bekaert M."/>
        </authorList>
    </citation>
    <scope>NUCLEOTIDE SEQUENCE [LARGE SCALE GENOMIC DNA]</scope>
    <source>
        <strain evidence="7">wild</strain>
    </source>
</reference>
<feature type="DNA-binding region" description="Fork-head" evidence="3">
    <location>
        <begin position="69"/>
        <end position="162"/>
    </location>
</feature>
<dbReference type="InterPro" id="IPR001766">
    <property type="entry name" value="Fork_head_dom"/>
</dbReference>
<dbReference type="SMART" id="SM00339">
    <property type="entry name" value="FH"/>
    <property type="match status" value="1"/>
</dbReference>
<dbReference type="PANTHER" id="PTHR11829">
    <property type="entry name" value="FORKHEAD BOX PROTEIN"/>
    <property type="match status" value="1"/>
</dbReference>
<dbReference type="Proteomes" id="UP000507470">
    <property type="component" value="Unassembled WGS sequence"/>
</dbReference>
<evidence type="ECO:0000313" key="6">
    <source>
        <dbReference type="EMBL" id="CAC5419389.1"/>
    </source>
</evidence>
<gene>
    <name evidence="6" type="ORF">MCOR_51732</name>
</gene>
<dbReference type="PROSITE" id="PS50039">
    <property type="entry name" value="FORK_HEAD_3"/>
    <property type="match status" value="1"/>
</dbReference>
<feature type="region of interest" description="Disordered" evidence="4">
    <location>
        <begin position="19"/>
        <end position="42"/>
    </location>
</feature>
<dbReference type="OrthoDB" id="6045004at2759"/>
<dbReference type="PROSITE" id="PS00658">
    <property type="entry name" value="FORK_HEAD_2"/>
    <property type="match status" value="1"/>
</dbReference>
<dbReference type="PRINTS" id="PR00053">
    <property type="entry name" value="FORKHEAD"/>
</dbReference>
<comment type="subcellular location">
    <subcellularLocation>
        <location evidence="3">Nucleus</location>
    </subcellularLocation>
</comment>
<evidence type="ECO:0000256" key="2">
    <source>
        <dbReference type="ARBA" id="ARBA00023242"/>
    </source>
</evidence>
<evidence type="ECO:0000256" key="4">
    <source>
        <dbReference type="SAM" id="MobiDB-lite"/>
    </source>
</evidence>
<feature type="domain" description="Fork-head" evidence="5">
    <location>
        <begin position="69"/>
        <end position="162"/>
    </location>
</feature>
<name>A0A6J8EFA6_MYTCO</name>
<dbReference type="EMBL" id="CACVKT020009028">
    <property type="protein sequence ID" value="CAC5419389.1"/>
    <property type="molecule type" value="Genomic_DNA"/>
</dbReference>
<evidence type="ECO:0000256" key="1">
    <source>
        <dbReference type="ARBA" id="ARBA00023125"/>
    </source>
</evidence>
<dbReference type="Pfam" id="PF00250">
    <property type="entry name" value="Forkhead"/>
    <property type="match status" value="1"/>
</dbReference>
<accession>A0A6J8EFA6</accession>
<feature type="compositionally biased region" description="Polar residues" evidence="4">
    <location>
        <begin position="21"/>
        <end position="36"/>
    </location>
</feature>
<dbReference type="CDD" id="cd20035">
    <property type="entry name" value="FH_FOXQ2-like"/>
    <property type="match status" value="1"/>
</dbReference>
<evidence type="ECO:0000313" key="7">
    <source>
        <dbReference type="Proteomes" id="UP000507470"/>
    </source>
</evidence>
<keyword evidence="2 3" id="KW-0539">Nucleus</keyword>
<sequence>MNLSSFWFDFLMSSPVRNRELNSSNGDKTSTPSTHQCPEDGNFNGKNQYFDDDLLSPNAPLEDSRQDSKPPCSFIAMISQAVLSKTNRKIVLKDIYQYIMNTFTFYNNKKKAWRNSVRHNLSINECFIKTGRSGNGKGNFWSIHPAYIDNFIKGDYRLRHVRRRTKHKMVSVTTRYKSGYIPMTHLPTGFHQCLSNGAEMQNFHQYQHQESSFGLEMNFSTTGEPSSSNQLYMPSSDIEIITKPFENEQTFCQIHPPFERYDKSTFGVFPHCCQYEQEIRYH</sequence>
<dbReference type="InterPro" id="IPR047519">
    <property type="entry name" value="FH_FOXQ2-like"/>
</dbReference>
<dbReference type="AlphaFoldDB" id="A0A6J8EFA6"/>
<dbReference type="Gene3D" id="1.10.10.10">
    <property type="entry name" value="Winged helix-like DNA-binding domain superfamily/Winged helix DNA-binding domain"/>
    <property type="match status" value="1"/>
</dbReference>
<keyword evidence="1 3" id="KW-0238">DNA-binding</keyword>
<dbReference type="GO" id="GO:0030154">
    <property type="term" value="P:cell differentiation"/>
    <property type="evidence" value="ECO:0007669"/>
    <property type="project" value="TreeGrafter"/>
</dbReference>
<dbReference type="PANTHER" id="PTHR11829:SF142">
    <property type="entry name" value="FORK-HEAD DOMAIN-CONTAINING PROTEIN"/>
    <property type="match status" value="1"/>
</dbReference>
<dbReference type="InterPro" id="IPR036390">
    <property type="entry name" value="WH_DNA-bd_sf"/>
</dbReference>
<keyword evidence="7" id="KW-1185">Reference proteome</keyword>
<dbReference type="GO" id="GO:0000978">
    <property type="term" value="F:RNA polymerase II cis-regulatory region sequence-specific DNA binding"/>
    <property type="evidence" value="ECO:0007669"/>
    <property type="project" value="TreeGrafter"/>
</dbReference>
<protein>
    <recommendedName>
        <fullName evidence="5">Fork-head domain-containing protein</fullName>
    </recommendedName>
</protein>
<dbReference type="InterPro" id="IPR036388">
    <property type="entry name" value="WH-like_DNA-bd_sf"/>
</dbReference>
<dbReference type="GO" id="GO:0000981">
    <property type="term" value="F:DNA-binding transcription factor activity, RNA polymerase II-specific"/>
    <property type="evidence" value="ECO:0007669"/>
    <property type="project" value="TreeGrafter"/>
</dbReference>
<dbReference type="InterPro" id="IPR030456">
    <property type="entry name" value="TF_fork_head_CS_2"/>
</dbReference>
<evidence type="ECO:0000256" key="3">
    <source>
        <dbReference type="PROSITE-ProRule" id="PRU00089"/>
    </source>
</evidence>
<dbReference type="GO" id="GO:0009653">
    <property type="term" value="P:anatomical structure morphogenesis"/>
    <property type="evidence" value="ECO:0007669"/>
    <property type="project" value="TreeGrafter"/>
</dbReference>
<dbReference type="InterPro" id="IPR050211">
    <property type="entry name" value="FOX_domain-containing"/>
</dbReference>
<dbReference type="SUPFAM" id="SSF46785">
    <property type="entry name" value="Winged helix' DNA-binding domain"/>
    <property type="match status" value="1"/>
</dbReference>
<organism evidence="6 7">
    <name type="scientific">Mytilus coruscus</name>
    <name type="common">Sea mussel</name>
    <dbReference type="NCBI Taxonomy" id="42192"/>
    <lineage>
        <taxon>Eukaryota</taxon>
        <taxon>Metazoa</taxon>
        <taxon>Spiralia</taxon>
        <taxon>Lophotrochozoa</taxon>
        <taxon>Mollusca</taxon>
        <taxon>Bivalvia</taxon>
        <taxon>Autobranchia</taxon>
        <taxon>Pteriomorphia</taxon>
        <taxon>Mytilida</taxon>
        <taxon>Mytiloidea</taxon>
        <taxon>Mytilidae</taxon>
        <taxon>Mytilinae</taxon>
        <taxon>Mytilus</taxon>
    </lineage>
</organism>
<dbReference type="GO" id="GO:0005634">
    <property type="term" value="C:nucleus"/>
    <property type="evidence" value="ECO:0007669"/>
    <property type="project" value="UniProtKB-SubCell"/>
</dbReference>
<evidence type="ECO:0000259" key="5">
    <source>
        <dbReference type="PROSITE" id="PS50039"/>
    </source>
</evidence>
<proteinExistence type="predicted"/>